<reference evidence="1" key="1">
    <citation type="submission" date="2019-11" db="EMBL/GenBank/DDBJ databases">
        <title>Nori genome reveals adaptations in red seaweeds to the harsh intertidal environment.</title>
        <authorList>
            <person name="Wang D."/>
            <person name="Mao Y."/>
        </authorList>
    </citation>
    <scope>NUCLEOTIDE SEQUENCE</scope>
    <source>
        <tissue evidence="1">Gametophyte</tissue>
    </source>
</reference>
<name>A0ACC3C8B9_PYRYE</name>
<gene>
    <name evidence="1" type="ORF">I4F81_008993</name>
</gene>
<dbReference type="Proteomes" id="UP000798662">
    <property type="component" value="Chromosome 2"/>
</dbReference>
<organism evidence="1 2">
    <name type="scientific">Pyropia yezoensis</name>
    <name type="common">Susabi-nori</name>
    <name type="synonym">Porphyra yezoensis</name>
    <dbReference type="NCBI Taxonomy" id="2788"/>
    <lineage>
        <taxon>Eukaryota</taxon>
        <taxon>Rhodophyta</taxon>
        <taxon>Bangiophyceae</taxon>
        <taxon>Bangiales</taxon>
        <taxon>Bangiaceae</taxon>
        <taxon>Pyropia</taxon>
    </lineage>
</organism>
<proteinExistence type="predicted"/>
<accession>A0ACC3C8B9</accession>
<dbReference type="EMBL" id="CM020619">
    <property type="protein sequence ID" value="KAK1866475.1"/>
    <property type="molecule type" value="Genomic_DNA"/>
</dbReference>
<sequence>MFAFFAASAPSKLLVLAPARALSTNTRSASPYEVFHSAVCKEVKSTMHARDWQYAAKPPKAKQLCSQCAALVETSPKSLDGDSLLQFVKRKGWVRDYYEAPLPSSELGSFPPRLAPELLVDVSDNTISCFSEIATRFVPILKPGNRQPSYFVRSGPGWGETFNLQEVLTWVNLCSLAYELSISTESVEHEEEQRRVQQNVTSRLRDAGALGLARSVSAYCVNYNGETAFAQWELGWAVAAGAEFPSELRVCYSELVDSKKASWATFLSELCLAFKTRELTFSDVRESAKAVLAFCRGQPGGIPLLLVDEVAKVKGVPLDQDGRQRSHDGGKENQPDEGGRKPQRDKGFEETQLGEGVKANWSDGADKKLPDGTYGKKSSAASKGFGKYDNWLDDICSAACQSLQDLGGLVVFTTLQYNVMRREQTRSGRLMFSAMELSYLKPEAFIRAVLAELAPLLADSVAAVVVMDLIAARSGRDSPFARMLCVLLGGHPRLAMLFLDNLRAQVEALVQAQGPARKGVLFSSFVQTMCWVSIDAALSCSSLGVNLGSLGGKQGLNLISSHALLGKPVALETVAIERVKDGCYVPILWDELGGDGVLLLKHVDPDPAGGAKDLNYAIPSLHPLAVLRMAFLGGSDVRYAALKDMLFCPGSRFTGERLERFVANWCVTSSFARADHAEDYSSVVLKQVWNSASCVQGGGGSNFLENVCVDASAARTGGVQEESLINALKFAEDHPQEAVNVVFRLNSELESHLPYAVDILEFFVVSQASKQYKVGDIFAAVYQTKDCGADASGSPTLSHVNGAWALLERSVLGPAGLWDRWKSKIVLVYCNRRPGQFGIRDCPSKRKFESGRSARQSVLRCGTDLGGWLPDPVSSFIDVSQYLRQAHAVETLGRFKKP</sequence>
<keyword evidence="2" id="KW-1185">Reference proteome</keyword>
<comment type="caution">
    <text evidence="1">The sequence shown here is derived from an EMBL/GenBank/DDBJ whole genome shotgun (WGS) entry which is preliminary data.</text>
</comment>
<protein>
    <submittedName>
        <fullName evidence="1">Uncharacterized protein</fullName>
    </submittedName>
</protein>
<evidence type="ECO:0000313" key="2">
    <source>
        <dbReference type="Proteomes" id="UP000798662"/>
    </source>
</evidence>
<evidence type="ECO:0000313" key="1">
    <source>
        <dbReference type="EMBL" id="KAK1866475.1"/>
    </source>
</evidence>